<dbReference type="GO" id="GO:0004035">
    <property type="term" value="F:alkaline phosphatase activity"/>
    <property type="evidence" value="ECO:0007669"/>
    <property type="project" value="UniProtKB-EC"/>
</dbReference>
<dbReference type="RefSeq" id="WP_121972912.1">
    <property type="nucleotide sequence ID" value="NZ_OOGT01000015.1"/>
</dbReference>
<dbReference type="EMBL" id="OOGT01000015">
    <property type="protein sequence ID" value="SPL69374.1"/>
    <property type="molecule type" value="Genomic_DNA"/>
</dbReference>
<evidence type="ECO:0000259" key="1">
    <source>
        <dbReference type="Pfam" id="PF09423"/>
    </source>
</evidence>
<dbReference type="InterPro" id="IPR029052">
    <property type="entry name" value="Metallo-depent_PP-like"/>
</dbReference>
<dbReference type="InterPro" id="IPR052900">
    <property type="entry name" value="Phospholipid_Metab_Enz"/>
</dbReference>
<evidence type="ECO:0000259" key="2">
    <source>
        <dbReference type="Pfam" id="PF16655"/>
    </source>
</evidence>
<keyword evidence="3" id="KW-0378">Hydrolase</keyword>
<dbReference type="EC" id="3.1.3.1" evidence="3"/>
<dbReference type="InParanoid" id="A0A2U3MVF9"/>
<name>A0A2U3MVF9_9GAMM</name>
<keyword evidence="4" id="KW-1185">Reference proteome</keyword>
<dbReference type="AlphaFoldDB" id="A0A2U3MVF9"/>
<protein>
    <submittedName>
        <fullName evidence="3">Alkaline phosphatase D</fullName>
        <ecNumber evidence="3">3.1.3.1</ecNumber>
    </submittedName>
</protein>
<organism evidence="3 4">
    <name type="scientific">Acinetobacter stercoris</name>
    <dbReference type="NCBI Taxonomy" id="2126983"/>
    <lineage>
        <taxon>Bacteria</taxon>
        <taxon>Pseudomonadati</taxon>
        <taxon>Pseudomonadota</taxon>
        <taxon>Gammaproteobacteria</taxon>
        <taxon>Moraxellales</taxon>
        <taxon>Moraxellaceae</taxon>
        <taxon>Acinetobacter</taxon>
    </lineage>
</organism>
<dbReference type="PROSITE" id="PS51257">
    <property type="entry name" value="PROKAR_LIPOPROTEIN"/>
    <property type="match status" value="1"/>
</dbReference>
<evidence type="ECO:0000313" key="4">
    <source>
        <dbReference type="Proteomes" id="UP000245974"/>
    </source>
</evidence>
<dbReference type="InterPro" id="IPR018946">
    <property type="entry name" value="PhoD-like_MPP"/>
</dbReference>
<dbReference type="Pfam" id="PF09423">
    <property type="entry name" value="PhoD"/>
    <property type="match status" value="1"/>
</dbReference>
<dbReference type="PANTHER" id="PTHR43606">
    <property type="entry name" value="PHOSPHATASE, PUTATIVE (AFU_ORTHOLOGUE AFUA_6G08710)-RELATED"/>
    <property type="match status" value="1"/>
</dbReference>
<evidence type="ECO:0000313" key="3">
    <source>
        <dbReference type="EMBL" id="SPL69374.1"/>
    </source>
</evidence>
<accession>A0A2U3MVF9</accession>
<dbReference type="SUPFAM" id="SSF56300">
    <property type="entry name" value="Metallo-dependent phosphatases"/>
    <property type="match status" value="1"/>
</dbReference>
<sequence>MPKPVSRRELILKSLASFGALSIPVTLTACGSDSKDSSVTVPLVKAEFRHGVASGDPLQDRIILWTRLTPEDTVSRLHVVWEIAKDEKFTQIVNSGAVETTSVSDFTVKVDADKLSAGQAYFYRFKYGNTISPVGKTKTLPSSTNSVKFAVCSCSNYPAGYFYVYREMAKQDVDVIIHLGDYIYEYGEGGYATDEAEELKRLLPSDNNKEIIELDDYRKRYALYRTDADLQLAHKNKPFIAIWDDHELANDAWKDGAENHQANEGAFKDRKFAAIQAYFEWMPIRPLSDTDQVKIYRQFNFGSLVQLVMLDTRIIARDEQLDYAKYITTTGLDTVRFQADRTNQSRTMMGLAQRQWLQSQLVASSSTWHVIGQQVLMAKMLIPAELLLSLNSITSGKVDDTTLMKISAQIKELVTLKIRLLKGDPTLTAVEKSRITTVAPYNLDAWDGYFYEREVIYNTLKSLNKKAIVLAGDTHNGWLSNLHTQANDFVGVELATSSVSSPGMEKYLKLELVGPEQLKEFEIAFTTLIDELAYTNLNQRGYLKVSFTDKQMQADWIYLDTIKEKQYKVDQSRTHQLILDTNLEEIKTVAKSA</sequence>
<gene>
    <name evidence="3" type="primary">phoD</name>
    <name evidence="3" type="ORF">KPC_0552</name>
</gene>
<dbReference type="Proteomes" id="UP000245974">
    <property type="component" value="Unassembled WGS sequence"/>
</dbReference>
<dbReference type="PANTHER" id="PTHR43606:SF2">
    <property type="entry name" value="ALKALINE PHOSPHATASE FAMILY PROTEIN (AFU_ORTHOLOGUE AFUA_5G03860)"/>
    <property type="match status" value="1"/>
</dbReference>
<feature type="domain" description="Phospholipase D N-terminal" evidence="2">
    <location>
        <begin position="50"/>
        <end position="139"/>
    </location>
</feature>
<dbReference type="InterPro" id="IPR032093">
    <property type="entry name" value="PhoD_N"/>
</dbReference>
<dbReference type="InterPro" id="IPR038607">
    <property type="entry name" value="PhoD-like_sf"/>
</dbReference>
<dbReference type="Pfam" id="PF16655">
    <property type="entry name" value="PhoD_N"/>
    <property type="match status" value="1"/>
</dbReference>
<proteinExistence type="predicted"/>
<dbReference type="CDD" id="cd07389">
    <property type="entry name" value="MPP_PhoD"/>
    <property type="match status" value="1"/>
</dbReference>
<dbReference type="Gene3D" id="2.60.40.380">
    <property type="entry name" value="Purple acid phosphatase-like, N-terminal"/>
    <property type="match status" value="1"/>
</dbReference>
<dbReference type="Gene3D" id="3.60.21.70">
    <property type="entry name" value="PhoD-like phosphatase"/>
    <property type="match status" value="1"/>
</dbReference>
<reference evidence="4" key="1">
    <citation type="submission" date="2018-03" db="EMBL/GenBank/DDBJ databases">
        <authorList>
            <person name="Blom J."/>
        </authorList>
    </citation>
    <scope>NUCLEOTIDE SEQUENCE [LARGE SCALE GENOMIC DNA]</scope>
    <source>
        <strain evidence="4">KPC-SM-21</strain>
    </source>
</reference>
<dbReference type="OrthoDB" id="327733at2"/>
<feature type="domain" description="PhoD-like phosphatase metallophosphatase" evidence="1">
    <location>
        <begin position="149"/>
        <end position="556"/>
    </location>
</feature>